<dbReference type="InterPro" id="IPR024131">
    <property type="entry name" value="UPF0489"/>
</dbReference>
<dbReference type="PANTHER" id="PTHR13225:SF3">
    <property type="entry name" value="UPF0489 PROTEIN C5ORF22"/>
    <property type="match status" value="1"/>
</dbReference>
<gene>
    <name evidence="2" type="ORF">Pfra01_000940600</name>
</gene>
<evidence type="ECO:0000313" key="3">
    <source>
        <dbReference type="Proteomes" id="UP001165121"/>
    </source>
</evidence>
<name>A0A9W6XC12_9STRA</name>
<sequence length="178" mass="20053">MTAEQRSSERKTFCELIKRLKAIDVQGHSTSANQEWALLVGELACLYAEGVETEKLFDNFARMLEQYYDDETTKSEIWAAGPFLDLPHHESSQEEIKCMVAELERFLHTHALDATNPPAIVTIAKSTGDEYLPPHQLDEVLSQVLHMLQSVFGALSTKFVEYEPVDNCGDDDLESTSD</sequence>
<evidence type="ECO:0000313" key="2">
    <source>
        <dbReference type="EMBL" id="GMF35486.1"/>
    </source>
</evidence>
<proteinExistence type="inferred from homology"/>
<comment type="caution">
    <text evidence="2">The sequence shown here is derived from an EMBL/GenBank/DDBJ whole genome shotgun (WGS) entry which is preliminary data.</text>
</comment>
<dbReference type="PANTHER" id="PTHR13225">
    <property type="entry name" value="MISEXPRESSION SUPPRESSOR OF RAS 6"/>
    <property type="match status" value="1"/>
</dbReference>
<accession>A0A9W6XC12</accession>
<dbReference type="Proteomes" id="UP001165121">
    <property type="component" value="Unassembled WGS sequence"/>
</dbReference>
<protein>
    <submittedName>
        <fullName evidence="2">Unnamed protein product</fullName>
    </submittedName>
</protein>
<keyword evidence="3" id="KW-1185">Reference proteome</keyword>
<dbReference type="AlphaFoldDB" id="A0A9W6XC12"/>
<comment type="similarity">
    <text evidence="1">Belongs to the UPF0489 family.</text>
</comment>
<dbReference type="EMBL" id="BSXT01000872">
    <property type="protein sequence ID" value="GMF35486.1"/>
    <property type="molecule type" value="Genomic_DNA"/>
</dbReference>
<evidence type="ECO:0000256" key="1">
    <source>
        <dbReference type="ARBA" id="ARBA00007099"/>
    </source>
</evidence>
<organism evidence="2 3">
    <name type="scientific">Phytophthora fragariaefolia</name>
    <dbReference type="NCBI Taxonomy" id="1490495"/>
    <lineage>
        <taxon>Eukaryota</taxon>
        <taxon>Sar</taxon>
        <taxon>Stramenopiles</taxon>
        <taxon>Oomycota</taxon>
        <taxon>Peronosporomycetes</taxon>
        <taxon>Peronosporales</taxon>
        <taxon>Peronosporaceae</taxon>
        <taxon>Phytophthora</taxon>
    </lineage>
</organism>
<dbReference type="OrthoDB" id="418142at2759"/>
<reference evidence="2" key="1">
    <citation type="submission" date="2023-04" db="EMBL/GenBank/DDBJ databases">
        <title>Phytophthora fragariaefolia NBRC 109709.</title>
        <authorList>
            <person name="Ichikawa N."/>
            <person name="Sato H."/>
            <person name="Tonouchi N."/>
        </authorList>
    </citation>
    <scope>NUCLEOTIDE SEQUENCE</scope>
    <source>
        <strain evidence="2">NBRC 109709</strain>
    </source>
</reference>